<dbReference type="CDD" id="cd04335">
    <property type="entry name" value="PrdX_deacylase"/>
    <property type="match status" value="1"/>
</dbReference>
<dbReference type="Gene3D" id="3.90.960.10">
    <property type="entry name" value="YbaK/aminoacyl-tRNA synthetase-associated domain"/>
    <property type="match status" value="1"/>
</dbReference>
<keyword evidence="3" id="KW-0030">Aminoacyl-tRNA synthetase</keyword>
<dbReference type="InterPro" id="IPR036754">
    <property type="entry name" value="YbaK/aa-tRNA-synt-asso_dom_sf"/>
</dbReference>
<protein>
    <submittedName>
        <fullName evidence="3">Prolyl-tRNA synthetase associated domain-containing protein</fullName>
    </submittedName>
</protein>
<keyword evidence="3" id="KW-0436">Ligase</keyword>
<evidence type="ECO:0000259" key="2">
    <source>
        <dbReference type="Pfam" id="PF04073"/>
    </source>
</evidence>
<evidence type="ECO:0000256" key="1">
    <source>
        <dbReference type="ARBA" id="ARBA00010201"/>
    </source>
</evidence>
<evidence type="ECO:0000313" key="4">
    <source>
        <dbReference type="Proteomes" id="UP000249065"/>
    </source>
</evidence>
<sequence>MPVTREDLFLRLAALGIETSTLPYPEHRTVEEGKALRGDMPGSFTKNLLLKDKKGRLFLVVAHEDSVFDLKTLHARVGGQGRLGFATPEQVRGLLGVDPGAITPFGLINDTEQAVVPVIEAALLAAEWLNFHPLEQTGSTSIRPDDLLSFVRACGHAPLCVALVDG</sequence>
<dbReference type="OrthoDB" id="5145315at2"/>
<dbReference type="Pfam" id="PF04073">
    <property type="entry name" value="tRNA_edit"/>
    <property type="match status" value="1"/>
</dbReference>
<feature type="domain" description="YbaK/aminoacyl-tRNA synthetase-associated" evidence="2">
    <location>
        <begin position="25"/>
        <end position="149"/>
    </location>
</feature>
<reference evidence="4" key="1">
    <citation type="submission" date="2018-06" db="EMBL/GenBank/DDBJ databases">
        <authorList>
            <person name="Khan S.A."/>
        </authorList>
    </citation>
    <scope>NUCLEOTIDE SEQUENCE [LARGE SCALE GENOMIC DNA]</scope>
    <source>
        <strain evidence="4">DB-1506</strain>
    </source>
</reference>
<comment type="caution">
    <text evidence="3">The sequence shown here is derived from an EMBL/GenBank/DDBJ whole genome shotgun (WGS) entry which is preliminary data.</text>
</comment>
<name>A0A327LYQ7_9PROT</name>
<gene>
    <name evidence="3" type="ORF">DOO78_24275</name>
</gene>
<comment type="similarity">
    <text evidence="1">Belongs to the PRORSD1 family.</text>
</comment>
<dbReference type="EMBL" id="QLIX01000033">
    <property type="protein sequence ID" value="RAI55324.1"/>
    <property type="molecule type" value="Genomic_DNA"/>
</dbReference>
<dbReference type="PANTHER" id="PTHR31423:SF3">
    <property type="entry name" value="PROLYL-TRNA SYNTHETASE ASSOCIATED DOMAIN-CONTAINING PROTEIN 1-RELATED"/>
    <property type="match status" value="1"/>
</dbReference>
<dbReference type="SUPFAM" id="SSF55826">
    <property type="entry name" value="YbaK/ProRS associated domain"/>
    <property type="match status" value="1"/>
</dbReference>
<dbReference type="PANTHER" id="PTHR31423">
    <property type="entry name" value="YBAK DOMAIN-CONTAINING PROTEIN"/>
    <property type="match status" value="1"/>
</dbReference>
<dbReference type="RefSeq" id="WP_111472477.1">
    <property type="nucleotide sequence ID" value="NZ_QLIX01000033.1"/>
</dbReference>
<dbReference type="InterPro" id="IPR007214">
    <property type="entry name" value="YbaK/aa-tRNA-synth-assoc-dom"/>
</dbReference>
<dbReference type="InterPro" id="IPR040285">
    <property type="entry name" value="ProX/PRXD1"/>
</dbReference>
<accession>A0A327LYQ7</accession>
<proteinExistence type="inferred from homology"/>
<dbReference type="AlphaFoldDB" id="A0A327LYQ7"/>
<evidence type="ECO:0000313" key="3">
    <source>
        <dbReference type="EMBL" id="RAI55324.1"/>
    </source>
</evidence>
<organism evidence="3 4">
    <name type="scientific">Roseicella frigidaeris</name>
    <dbReference type="NCBI Taxonomy" id="2230885"/>
    <lineage>
        <taxon>Bacteria</taxon>
        <taxon>Pseudomonadati</taxon>
        <taxon>Pseudomonadota</taxon>
        <taxon>Alphaproteobacteria</taxon>
        <taxon>Acetobacterales</taxon>
        <taxon>Roseomonadaceae</taxon>
        <taxon>Roseicella</taxon>
    </lineage>
</organism>
<dbReference type="FunFam" id="3.90.960.10:FF:000005">
    <property type="entry name" value="Putative prolyl-tRNA synthetase"/>
    <property type="match status" value="1"/>
</dbReference>
<dbReference type="Proteomes" id="UP000249065">
    <property type="component" value="Unassembled WGS sequence"/>
</dbReference>
<keyword evidence="4" id="KW-1185">Reference proteome</keyword>
<dbReference type="GO" id="GO:0004812">
    <property type="term" value="F:aminoacyl-tRNA ligase activity"/>
    <property type="evidence" value="ECO:0007669"/>
    <property type="project" value="UniProtKB-KW"/>
</dbReference>
<dbReference type="GO" id="GO:0002161">
    <property type="term" value="F:aminoacyl-tRNA deacylase activity"/>
    <property type="evidence" value="ECO:0007669"/>
    <property type="project" value="InterPro"/>
</dbReference>